<dbReference type="EMBL" id="CP021780">
    <property type="protein sequence ID" value="ASA21116.1"/>
    <property type="molecule type" value="Genomic_DNA"/>
</dbReference>
<proteinExistence type="predicted"/>
<accession>A0A2Z2K523</accession>
<gene>
    <name evidence="1" type="ORF">B9T62_10150</name>
</gene>
<protein>
    <submittedName>
        <fullName evidence="1">Uncharacterized protein</fullName>
    </submittedName>
</protein>
<organism evidence="1 2">
    <name type="scientific">Paenibacillus donghaensis</name>
    <dbReference type="NCBI Taxonomy" id="414771"/>
    <lineage>
        <taxon>Bacteria</taxon>
        <taxon>Bacillati</taxon>
        <taxon>Bacillota</taxon>
        <taxon>Bacilli</taxon>
        <taxon>Bacillales</taxon>
        <taxon>Paenibacillaceae</taxon>
        <taxon>Paenibacillus</taxon>
    </lineage>
</organism>
<name>A0A2Z2K523_9BACL</name>
<dbReference type="Proteomes" id="UP000249890">
    <property type="component" value="Chromosome"/>
</dbReference>
<reference evidence="1 2" key="1">
    <citation type="submission" date="2017-06" db="EMBL/GenBank/DDBJ databases">
        <title>Complete genome sequence of Paenibacillus donghaensis KCTC 13049T isolated from East Sea sediment, South Korea.</title>
        <authorList>
            <person name="Jung B.K."/>
            <person name="Hong S.-J."/>
            <person name="Shin J.-H."/>
        </authorList>
    </citation>
    <scope>NUCLEOTIDE SEQUENCE [LARGE SCALE GENOMIC DNA]</scope>
    <source>
        <strain evidence="1 2">KCTC 13049</strain>
    </source>
</reference>
<keyword evidence="2" id="KW-1185">Reference proteome</keyword>
<evidence type="ECO:0000313" key="1">
    <source>
        <dbReference type="EMBL" id="ASA21116.1"/>
    </source>
</evidence>
<dbReference type="AlphaFoldDB" id="A0A2Z2K523"/>
<evidence type="ECO:0000313" key="2">
    <source>
        <dbReference type="Proteomes" id="UP000249890"/>
    </source>
</evidence>
<sequence length="265" mass="29724">MKNNMDYVLPLYGRAQLDKVKAIRSITGDYIGNIGQQSVFHQQDLFNSKKADKLDLLEIVQGQLKKRTVVKLPLPQCESLTIDADQNLQAFSRENGGLLQRQLQPDGQLLRQRVIELECDLFLVLSASFEQGTELIAVTDLQLEYVTVQPGGQINRKLLITLGTEIYSIWSAEKLEGSCYLFRFTHESGNGWAVLQGGELTSLFITTGDGVYTDRISKEVIDLGDQPVVLSDLTASVAGHYTVQLYEQAPRLETVRTIYLLTKRL</sequence>
<dbReference type="KEGG" id="pdh:B9T62_10150"/>